<accession>A0ABT2EKU9</accession>
<reference evidence="2 3" key="1">
    <citation type="submission" date="2022-08" db="EMBL/GenBank/DDBJ databases">
        <title>Bacterial and archaeal communities from various locations to study Microbial Dark Matter (Phase II).</title>
        <authorList>
            <person name="Stepanauskas R."/>
        </authorList>
    </citation>
    <scope>NUCLEOTIDE SEQUENCE [LARGE SCALE GENOMIC DNA]</scope>
    <source>
        <strain evidence="2 3">PD1</strain>
    </source>
</reference>
<dbReference type="SUPFAM" id="SSF52980">
    <property type="entry name" value="Restriction endonuclease-like"/>
    <property type="match status" value="1"/>
</dbReference>
<dbReference type="EMBL" id="JANUCP010000002">
    <property type="protein sequence ID" value="MCS3918560.1"/>
    <property type="molecule type" value="Genomic_DNA"/>
</dbReference>
<evidence type="ECO:0000313" key="3">
    <source>
        <dbReference type="Proteomes" id="UP001204798"/>
    </source>
</evidence>
<keyword evidence="2" id="KW-0255">Endonuclease</keyword>
<dbReference type="RefSeq" id="WP_259094515.1">
    <property type="nucleotide sequence ID" value="NZ_CP130454.1"/>
</dbReference>
<dbReference type="Proteomes" id="UP001204798">
    <property type="component" value="Unassembled WGS sequence"/>
</dbReference>
<dbReference type="PANTHER" id="PTHR34107:SF4">
    <property type="entry name" value="SLL1222 PROTEIN"/>
    <property type="match status" value="1"/>
</dbReference>
<sequence length="213" mass="24613">MGKTVKTKTKQRLNEGTLTYEVAELFPRQGEWTEADYLSLPETNRLVELSDGRLVVLPMPTTRHQRVVGRLFRIMSDYVEHHGLGEVAIAPLRVRLWLGKFREPDIMFMSVEHSDRIGEDYWGVPDLVVEVISPRTERFSGTEHIDRGEKFEDYRKAGVSEYWLVDPEDETIEVYVLRHGAYHLLGKWKKGEIAHSEILKGFSVPVDAVFSKQ</sequence>
<comment type="caution">
    <text evidence="2">The sequence shown here is derived from an EMBL/GenBank/DDBJ whole genome shotgun (WGS) entry which is preliminary data.</text>
</comment>
<evidence type="ECO:0000259" key="1">
    <source>
        <dbReference type="Pfam" id="PF05685"/>
    </source>
</evidence>
<proteinExistence type="predicted"/>
<feature type="domain" description="Putative restriction endonuclease" evidence="1">
    <location>
        <begin position="36"/>
        <end position="206"/>
    </location>
</feature>
<evidence type="ECO:0000313" key="2">
    <source>
        <dbReference type="EMBL" id="MCS3918560.1"/>
    </source>
</evidence>
<dbReference type="InterPro" id="IPR011335">
    <property type="entry name" value="Restrct_endonuc-II-like"/>
</dbReference>
<organism evidence="2 3">
    <name type="scientific">Candidatus Fervidibacter sacchari</name>
    <dbReference type="NCBI Taxonomy" id="1448929"/>
    <lineage>
        <taxon>Bacteria</taxon>
        <taxon>Candidatus Fervidibacterota</taxon>
        <taxon>Candidatus Fervidibacter</taxon>
    </lineage>
</organism>
<gene>
    <name evidence="2" type="ORF">M2350_000960</name>
</gene>
<keyword evidence="2" id="KW-0540">Nuclease</keyword>
<dbReference type="Gene3D" id="3.90.1570.10">
    <property type="entry name" value="tt1808, chain A"/>
    <property type="match status" value="1"/>
</dbReference>
<name>A0ABT2EKU9_9BACT</name>
<dbReference type="CDD" id="cd06260">
    <property type="entry name" value="DUF820-like"/>
    <property type="match status" value="1"/>
</dbReference>
<dbReference type="InterPro" id="IPR008538">
    <property type="entry name" value="Uma2"/>
</dbReference>
<dbReference type="InterPro" id="IPR012296">
    <property type="entry name" value="Nuclease_put_TT1808"/>
</dbReference>
<dbReference type="Pfam" id="PF05685">
    <property type="entry name" value="Uma2"/>
    <property type="match status" value="1"/>
</dbReference>
<protein>
    <submittedName>
        <fullName evidence="2">Uma2 family endonuclease</fullName>
    </submittedName>
</protein>
<keyword evidence="2" id="KW-0378">Hydrolase</keyword>
<dbReference type="GO" id="GO:0004519">
    <property type="term" value="F:endonuclease activity"/>
    <property type="evidence" value="ECO:0007669"/>
    <property type="project" value="UniProtKB-KW"/>
</dbReference>
<keyword evidence="3" id="KW-1185">Reference proteome</keyword>
<dbReference type="PANTHER" id="PTHR34107">
    <property type="entry name" value="SLL0198 PROTEIN-RELATED"/>
    <property type="match status" value="1"/>
</dbReference>